<evidence type="ECO:0000256" key="1">
    <source>
        <dbReference type="SAM" id="MobiDB-lite"/>
    </source>
</evidence>
<name>A0A9W8HII7_9FUNG</name>
<sequence length="577" mass="63624">MCSSRGKAFYLKCVNHTWAELTCMSGTECRIVHNNAACVDPKAAVSPPQNDDEPQVYCPTNRATMCDGSDRSSFYMCTNNRWARMKCTRNTVCTVRADRAMCVDRATADAPVQMCTTPKATRCVPDNRAIFQVCADGFWANSTCAGGNRCLFRGGSALCVDKKTAEAPVVPCSEEKATRCVEDDKSAYQLCSGGYWIDATCDRGNVCAMKRSAAVCHDPAQPVADFPDQPCDVEKATQCVPGDDAMYQMCTNGLWANFTCDSPNVCRMQVLSSAAQLAQGFMDRLDAISRKLSQLGIHDRPAAPQAQDGAESGYETVASEPETATAVSPEAPSFRIVASQEKEVCQALFSPLDAVPSHADLTQELLKTPVVKIPIHHHVHEWLKKHVEADVVDSMFSIVEQVGNICPKLTPRVEAALQVRVASEGTESMQQSALDPFLMGIHGTATEYASFETRIDRNANETSTTKYRCRPDYLLLINGQLVFKGEEKRAGDVREIAEELISKNREEIIGKNNKIDYILGYATAGSRVLFECIYSHNEMLECSDILNLERIPDRVKMLTILINAMRVSYALYNTRRA</sequence>
<reference evidence="2" key="1">
    <citation type="submission" date="2022-07" db="EMBL/GenBank/DDBJ databases">
        <title>Phylogenomic reconstructions and comparative analyses of Kickxellomycotina fungi.</title>
        <authorList>
            <person name="Reynolds N.K."/>
            <person name="Stajich J.E."/>
            <person name="Barry K."/>
            <person name="Grigoriev I.V."/>
            <person name="Crous P."/>
            <person name="Smith M.E."/>
        </authorList>
    </citation>
    <scope>NUCLEOTIDE SEQUENCE</scope>
    <source>
        <strain evidence="2">NBRC 105414</strain>
    </source>
</reference>
<protein>
    <submittedName>
        <fullName evidence="2">Uncharacterized protein</fullName>
    </submittedName>
</protein>
<accession>A0A9W8HII7</accession>
<feature type="region of interest" description="Disordered" evidence="1">
    <location>
        <begin position="300"/>
        <end position="329"/>
    </location>
</feature>
<comment type="caution">
    <text evidence="2">The sequence shown here is derived from an EMBL/GenBank/DDBJ whole genome shotgun (WGS) entry which is preliminary data.</text>
</comment>
<gene>
    <name evidence="2" type="ORF">H4R18_002147</name>
</gene>
<dbReference type="EMBL" id="JANBUL010000066">
    <property type="protein sequence ID" value="KAJ2782669.1"/>
    <property type="molecule type" value="Genomic_DNA"/>
</dbReference>
<dbReference type="OrthoDB" id="5536345at2759"/>
<organism evidence="2 3">
    <name type="scientific">Coemansia javaensis</name>
    <dbReference type="NCBI Taxonomy" id="2761396"/>
    <lineage>
        <taxon>Eukaryota</taxon>
        <taxon>Fungi</taxon>
        <taxon>Fungi incertae sedis</taxon>
        <taxon>Zoopagomycota</taxon>
        <taxon>Kickxellomycotina</taxon>
        <taxon>Kickxellomycetes</taxon>
        <taxon>Kickxellales</taxon>
        <taxon>Kickxellaceae</taxon>
        <taxon>Coemansia</taxon>
    </lineage>
</organism>
<dbReference type="AlphaFoldDB" id="A0A9W8HII7"/>
<keyword evidence="3" id="KW-1185">Reference proteome</keyword>
<dbReference type="Proteomes" id="UP001140217">
    <property type="component" value="Unassembled WGS sequence"/>
</dbReference>
<proteinExistence type="predicted"/>
<evidence type="ECO:0000313" key="3">
    <source>
        <dbReference type="Proteomes" id="UP001140217"/>
    </source>
</evidence>
<evidence type="ECO:0000313" key="2">
    <source>
        <dbReference type="EMBL" id="KAJ2782669.1"/>
    </source>
</evidence>